<evidence type="ECO:0000313" key="2">
    <source>
        <dbReference type="Proteomes" id="UP000477083"/>
    </source>
</evidence>
<dbReference type="AlphaFoldDB" id="A0A6L8VG80"/>
<comment type="caution">
    <text evidence="1">The sequence shown here is derived from an EMBL/GenBank/DDBJ whole genome shotgun (WGS) entry which is preliminary data.</text>
</comment>
<keyword evidence="2" id="KW-1185">Reference proteome</keyword>
<reference evidence="1 2" key="1">
    <citation type="submission" date="2020-01" db="EMBL/GenBank/DDBJ databases">
        <title>Frigidibacter albus SP32T (=CGMCC 1.13995T).</title>
        <authorList>
            <person name="Liao X."/>
        </authorList>
    </citation>
    <scope>NUCLEOTIDE SEQUENCE [LARGE SCALE GENOMIC DNA]</scope>
    <source>
        <strain evidence="1 2">SP32</strain>
    </source>
</reference>
<dbReference type="EMBL" id="WWNR01000005">
    <property type="protein sequence ID" value="MZQ89253.1"/>
    <property type="molecule type" value="Genomic_DNA"/>
</dbReference>
<dbReference type="RefSeq" id="WP_161345671.1">
    <property type="nucleotide sequence ID" value="NZ_BMGW01000005.1"/>
</dbReference>
<protein>
    <submittedName>
        <fullName evidence="1">Uncharacterized protein</fullName>
    </submittedName>
</protein>
<dbReference type="OrthoDB" id="7866188at2"/>
<accession>A0A6L8VG80</accession>
<dbReference type="Proteomes" id="UP000477083">
    <property type="component" value="Unassembled WGS sequence"/>
</dbReference>
<sequence length="81" mass="9112">MTAERSYTGDAEVDRLLFRWGRVVRDAEGWARGFALSIQRARKKPGWTPTPKQLAVMQRMVAELPQTEGDDPGPDLIEDVA</sequence>
<evidence type="ECO:0000313" key="1">
    <source>
        <dbReference type="EMBL" id="MZQ89253.1"/>
    </source>
</evidence>
<organism evidence="1 2">
    <name type="scientific">Frigidibacter albus</name>
    <dbReference type="NCBI Taxonomy" id="1465486"/>
    <lineage>
        <taxon>Bacteria</taxon>
        <taxon>Pseudomonadati</taxon>
        <taxon>Pseudomonadota</taxon>
        <taxon>Alphaproteobacteria</taxon>
        <taxon>Rhodobacterales</taxon>
        <taxon>Paracoccaceae</taxon>
        <taxon>Frigidibacter</taxon>
    </lineage>
</organism>
<proteinExistence type="predicted"/>
<gene>
    <name evidence="1" type="ORF">GS660_09120</name>
</gene>
<name>A0A6L8VG80_9RHOB</name>